<sequence length="382" mass="42050">MSFHPSMVLRAHLPQSSRVTCVLPGLVWPGNGITATLRELELPGLAAILGHGRVRQQSGLPYASWLAQQFGAENLPWGALRWEGESERAADGREQPFAPKDAPYPNILCADPVSLAFTSSSLVLRGPRELDLRPTEVEALIAALNEEFAHIGEFHAANAQRWYLHLRQPVATHFHPLADVLGRPAALFQPEGEGARDWNRLANAIQVLLYNHPLNRLRGERGQLTANALWFWGAAPAGCTEFSPLKRPANTLIGDEPTLRGLAAVSGAHWFASDAADSPASGQAGHRWWHDTRLQDAALAGDFMGWLTALQELDDELLQPLWEAWQAGRLQELNLCAPSDRMFLSSSLKTRSRWAFWRGTLANDRLAPLLQAAPQPSPDAPE</sequence>
<evidence type="ECO:0000313" key="2">
    <source>
        <dbReference type="Proteomes" id="UP001549691"/>
    </source>
</evidence>
<accession>A0ABV2TJH1</accession>
<dbReference type="InterPro" id="IPR016631">
    <property type="entry name" value="Regulatory_RpfE"/>
</dbReference>
<evidence type="ECO:0008006" key="3">
    <source>
        <dbReference type="Google" id="ProtNLM"/>
    </source>
</evidence>
<evidence type="ECO:0000313" key="1">
    <source>
        <dbReference type="EMBL" id="MET7014069.1"/>
    </source>
</evidence>
<dbReference type="PIRSF" id="PIRSF015283">
    <property type="entry name" value="Regulatory_RpfE"/>
    <property type="match status" value="1"/>
</dbReference>
<dbReference type="EMBL" id="JBEWZI010000006">
    <property type="protein sequence ID" value="MET7014069.1"/>
    <property type="molecule type" value="Genomic_DNA"/>
</dbReference>
<dbReference type="RefSeq" id="WP_354600525.1">
    <property type="nucleotide sequence ID" value="NZ_JBEWZI010000006.1"/>
</dbReference>
<gene>
    <name evidence="1" type="ORF">ABXR19_07690</name>
</gene>
<organism evidence="1 2">
    <name type="scientific">Uliginosibacterium flavum</name>
    <dbReference type="NCBI Taxonomy" id="1396831"/>
    <lineage>
        <taxon>Bacteria</taxon>
        <taxon>Pseudomonadati</taxon>
        <taxon>Pseudomonadota</taxon>
        <taxon>Betaproteobacteria</taxon>
        <taxon>Rhodocyclales</taxon>
        <taxon>Zoogloeaceae</taxon>
        <taxon>Uliginosibacterium</taxon>
    </lineage>
</organism>
<reference evidence="1 2" key="1">
    <citation type="submission" date="2024-07" db="EMBL/GenBank/DDBJ databases">
        <title>Uliginosibacterium flavum JJ3220;KACC:17644.</title>
        <authorList>
            <person name="Kim M.K."/>
        </authorList>
    </citation>
    <scope>NUCLEOTIDE SEQUENCE [LARGE SCALE GENOMIC DNA]</scope>
    <source>
        <strain evidence="1 2">KACC:17644</strain>
    </source>
</reference>
<keyword evidence="2" id="KW-1185">Reference proteome</keyword>
<name>A0ABV2TJH1_9RHOO</name>
<comment type="caution">
    <text evidence="1">The sequence shown here is derived from an EMBL/GenBank/DDBJ whole genome shotgun (WGS) entry which is preliminary data.</text>
</comment>
<dbReference type="Proteomes" id="UP001549691">
    <property type="component" value="Unassembled WGS sequence"/>
</dbReference>
<proteinExistence type="predicted"/>
<protein>
    <recommendedName>
        <fullName evidence="3">Phosphoglycerate mutase</fullName>
    </recommendedName>
</protein>